<dbReference type="EMBL" id="GANP01001208">
    <property type="protein sequence ID" value="JAB83260.1"/>
    <property type="molecule type" value="mRNA"/>
</dbReference>
<dbReference type="GO" id="GO:0030682">
    <property type="term" value="P:symbiont-mediated perturbation of host defenses"/>
    <property type="evidence" value="ECO:0007669"/>
    <property type="project" value="InterPro"/>
</dbReference>
<protein>
    <submittedName>
        <fullName evidence="1">Putative lipocal-1 1 lipocalin</fullName>
    </submittedName>
</protein>
<evidence type="ECO:0000313" key="1">
    <source>
        <dbReference type="EMBL" id="JAB83260.1"/>
    </source>
</evidence>
<sequence length="164" mass="18116">SPSYPELNPALGKYQDVAQCIPFEETWYSVYRNYEADPAFGDMDMCTRFTSTGPGVNGTYPFLVQYGQSSANLTGNLSSSEGYTAKNVIHMQAPGQNASLTVYVAYLDCHECTVFRNTYAGEGACTLLFPESALRRNETCCDFVFDLLCGTGQKYSIYNETCPT</sequence>
<dbReference type="Gene3D" id="2.40.128.20">
    <property type="match status" value="1"/>
</dbReference>
<dbReference type="GO" id="GO:0043176">
    <property type="term" value="F:amine binding"/>
    <property type="evidence" value="ECO:0007669"/>
    <property type="project" value="InterPro"/>
</dbReference>
<organism evidence="1">
    <name type="scientific">Ixodes ricinus</name>
    <name type="common">Common tick</name>
    <name type="synonym">Acarus ricinus</name>
    <dbReference type="NCBI Taxonomy" id="34613"/>
    <lineage>
        <taxon>Eukaryota</taxon>
        <taxon>Metazoa</taxon>
        <taxon>Ecdysozoa</taxon>
        <taxon>Arthropoda</taxon>
        <taxon>Chelicerata</taxon>
        <taxon>Arachnida</taxon>
        <taxon>Acari</taxon>
        <taxon>Parasitiformes</taxon>
        <taxon>Ixodida</taxon>
        <taxon>Ixodoidea</taxon>
        <taxon>Ixodidae</taxon>
        <taxon>Ixodinae</taxon>
        <taxon>Ixodes</taxon>
    </lineage>
</organism>
<feature type="non-terminal residue" evidence="1">
    <location>
        <position position="1"/>
    </location>
</feature>
<dbReference type="SUPFAM" id="SSF50814">
    <property type="entry name" value="Lipocalins"/>
    <property type="match status" value="1"/>
</dbReference>
<dbReference type="InterPro" id="IPR012674">
    <property type="entry name" value="Calycin"/>
</dbReference>
<dbReference type="AlphaFoldDB" id="V5HHW2"/>
<dbReference type="InterPro" id="IPR002970">
    <property type="entry name" value="Tick_his-bd"/>
</dbReference>
<dbReference type="Pfam" id="PF02098">
    <property type="entry name" value="His_binding"/>
    <property type="match status" value="1"/>
</dbReference>
<accession>V5HHW2</accession>
<proteinExistence type="evidence at transcript level"/>
<reference evidence="1" key="1">
    <citation type="journal article" date="2015" name="Sci. Rep.">
        <title>Tissue- and time-dependent transcription in Ixodes ricinus salivary glands and midguts when blood feeding on the vertebrate host.</title>
        <authorList>
            <person name="Kotsyfakis M."/>
            <person name="Schwarz A."/>
            <person name="Erhart J."/>
            <person name="Ribeiro J.M."/>
        </authorList>
    </citation>
    <scope>NUCLEOTIDE SEQUENCE</scope>
    <source>
        <tissue evidence="1">Salivary gland and midgut</tissue>
    </source>
</reference>
<name>V5HHW2_IXORI</name>